<organism evidence="3 4">
    <name type="scientific">Novilysobacter avium</name>
    <dbReference type="NCBI Taxonomy" id="2781023"/>
    <lineage>
        <taxon>Bacteria</taxon>
        <taxon>Pseudomonadati</taxon>
        <taxon>Pseudomonadota</taxon>
        <taxon>Gammaproteobacteria</taxon>
        <taxon>Lysobacterales</taxon>
        <taxon>Lysobacteraceae</taxon>
        <taxon>Novilysobacter</taxon>
    </lineage>
</organism>
<feature type="signal peptide" evidence="2">
    <location>
        <begin position="1"/>
        <end position="21"/>
    </location>
</feature>
<accession>A0A7S6ZUW4</accession>
<feature type="region of interest" description="Disordered" evidence="1">
    <location>
        <begin position="28"/>
        <end position="57"/>
    </location>
</feature>
<dbReference type="PROSITE" id="PS51257">
    <property type="entry name" value="PROKAR_LIPOPROTEIN"/>
    <property type="match status" value="1"/>
</dbReference>
<keyword evidence="4" id="KW-1185">Reference proteome</keyword>
<name>A0A7S6ZUW4_9GAMM</name>
<proteinExistence type="predicted"/>
<evidence type="ECO:0000256" key="1">
    <source>
        <dbReference type="SAM" id="MobiDB-lite"/>
    </source>
</evidence>
<dbReference type="EMBL" id="CP063657">
    <property type="protein sequence ID" value="QOW22548.1"/>
    <property type="molecule type" value="Genomic_DNA"/>
</dbReference>
<reference evidence="3 4" key="1">
    <citation type="submission" date="2020-10" db="EMBL/GenBank/DDBJ databases">
        <title>complete genome sequencing of Lysobacter sp. H23M41.</title>
        <authorList>
            <person name="Bae J.-W."/>
            <person name="Lee S.-Y."/>
        </authorList>
    </citation>
    <scope>NUCLEOTIDE SEQUENCE [LARGE SCALE GENOMIC DNA]</scope>
    <source>
        <strain evidence="3 4">H23M41</strain>
    </source>
</reference>
<gene>
    <name evidence="3" type="ORF">INQ42_02810</name>
</gene>
<feature type="chain" id="PRO_5045978412" evidence="2">
    <location>
        <begin position="22"/>
        <end position="147"/>
    </location>
</feature>
<protein>
    <submittedName>
        <fullName evidence="3">Uncharacterized protein</fullName>
    </submittedName>
</protein>
<evidence type="ECO:0000256" key="2">
    <source>
        <dbReference type="SAM" id="SignalP"/>
    </source>
</evidence>
<evidence type="ECO:0000313" key="4">
    <source>
        <dbReference type="Proteomes" id="UP000593932"/>
    </source>
</evidence>
<sequence>MNHLRSLTVLLCGLAAGAVLLGCDPDAPAPASAPPVSSARPEGNAAPDGDRTVGFHARGNEPFWSVEVAGDKLLYNTPDTQPGVELAATRTDTATDVEFRGVHDGKDFVLIITPGHCEDSMSDQDYDYTATFSDGERQLTGCASAED</sequence>
<dbReference type="Proteomes" id="UP000593932">
    <property type="component" value="Chromosome"/>
</dbReference>
<evidence type="ECO:0000313" key="3">
    <source>
        <dbReference type="EMBL" id="QOW22548.1"/>
    </source>
</evidence>
<dbReference type="RefSeq" id="WP_194035045.1">
    <property type="nucleotide sequence ID" value="NZ_CP063657.1"/>
</dbReference>
<keyword evidence="2" id="KW-0732">Signal</keyword>